<dbReference type="InterPro" id="IPR050855">
    <property type="entry name" value="NDM-1-like"/>
</dbReference>
<gene>
    <name evidence="2" type="ORF">cpu_04180</name>
</gene>
<dbReference type="CDD" id="cd06262">
    <property type="entry name" value="metallo-hydrolase-like_MBL-fold"/>
    <property type="match status" value="1"/>
</dbReference>
<dbReference type="InterPro" id="IPR001279">
    <property type="entry name" value="Metallo-B-lactamas"/>
</dbReference>
<dbReference type="InterPro" id="IPR036866">
    <property type="entry name" value="RibonucZ/Hydroxyglut_hydro"/>
</dbReference>
<name>A0A1L8CSL1_9THEO</name>
<dbReference type="OrthoDB" id="9761531at2"/>
<dbReference type="Pfam" id="PF00753">
    <property type="entry name" value="Lactamase_B"/>
    <property type="match status" value="1"/>
</dbReference>
<dbReference type="EMBL" id="BDJK01000006">
    <property type="protein sequence ID" value="GAV21908.1"/>
    <property type="molecule type" value="Genomic_DNA"/>
</dbReference>
<sequence length="300" mass="34477">MQQFGPLKVIPGEKKSHFPYCTSLLLESNGKQAIIDPGAGNFLKNFSIQEIYLTHYHYDHVWGINLFQNSTPVFINKEDLPALQSLVEFAKRLGVEKHFGQDYVNWWALEIKRGGFKSPSLSPYNRPDIVAIIQKPKEAYSSAEKIKIRGVTTIFLKAPGHSTGYVFPYFPDLGVIYTGDYDLTSFGPFYMTPDGNIDLFIKSSQILREVDAKYFITGHEEGVVERKYFLAKLETFLEIISIREEKIKTLFQKGYSLEGIADHSIFYPLKYQKIDPWVRMWEITGIKMHLKRLGLMPKAS</sequence>
<keyword evidence="2" id="KW-0378">Hydrolase</keyword>
<accession>A0A1L8CSL1</accession>
<proteinExistence type="predicted"/>
<dbReference type="PANTHER" id="PTHR42951">
    <property type="entry name" value="METALLO-BETA-LACTAMASE DOMAIN-CONTAINING"/>
    <property type="match status" value="1"/>
</dbReference>
<reference evidence="3" key="1">
    <citation type="submission" date="2016-12" db="EMBL/GenBank/DDBJ databases">
        <title>Draft Genome Sequences od Carboxydothermus pertinax and islandicus, Hydrogenogenic Carboxydotrophic Bacteria.</title>
        <authorList>
            <person name="Fukuyama Y."/>
            <person name="Ohmae K."/>
            <person name="Yoneda Y."/>
            <person name="Yoshida T."/>
            <person name="Sako Y."/>
        </authorList>
    </citation>
    <scope>NUCLEOTIDE SEQUENCE [LARGE SCALE GENOMIC DNA]</scope>
    <source>
        <strain evidence="3">Ug1</strain>
    </source>
</reference>
<dbReference type="SMART" id="SM00849">
    <property type="entry name" value="Lactamase_B"/>
    <property type="match status" value="1"/>
</dbReference>
<dbReference type="AlphaFoldDB" id="A0A1L8CSL1"/>
<comment type="caution">
    <text evidence="2">The sequence shown here is derived from an EMBL/GenBank/DDBJ whole genome shotgun (WGS) entry which is preliminary data.</text>
</comment>
<dbReference type="SUPFAM" id="SSF56281">
    <property type="entry name" value="Metallo-hydrolase/oxidoreductase"/>
    <property type="match status" value="1"/>
</dbReference>
<dbReference type="Gene3D" id="3.60.15.10">
    <property type="entry name" value="Ribonuclease Z/Hydroxyacylglutathione hydrolase-like"/>
    <property type="match status" value="1"/>
</dbReference>
<keyword evidence="3" id="KW-1185">Reference proteome</keyword>
<protein>
    <submittedName>
        <fullName evidence="2">MBL fold hydrolase</fullName>
    </submittedName>
</protein>
<dbReference type="RefSeq" id="WP_075858345.1">
    <property type="nucleotide sequence ID" value="NZ_BDJK01000006.1"/>
</dbReference>
<organism evidence="2 3">
    <name type="scientific">Carboxydothermus pertinax</name>
    <dbReference type="NCBI Taxonomy" id="870242"/>
    <lineage>
        <taxon>Bacteria</taxon>
        <taxon>Bacillati</taxon>
        <taxon>Bacillota</taxon>
        <taxon>Clostridia</taxon>
        <taxon>Thermoanaerobacterales</taxon>
        <taxon>Thermoanaerobacteraceae</taxon>
        <taxon>Carboxydothermus</taxon>
    </lineage>
</organism>
<evidence type="ECO:0000313" key="2">
    <source>
        <dbReference type="EMBL" id="GAV21908.1"/>
    </source>
</evidence>
<evidence type="ECO:0000313" key="3">
    <source>
        <dbReference type="Proteomes" id="UP000187485"/>
    </source>
</evidence>
<dbReference type="STRING" id="870242.cpu_04180"/>
<feature type="domain" description="Metallo-beta-lactamase" evidence="1">
    <location>
        <begin position="20"/>
        <end position="219"/>
    </location>
</feature>
<evidence type="ECO:0000259" key="1">
    <source>
        <dbReference type="SMART" id="SM00849"/>
    </source>
</evidence>
<dbReference type="GO" id="GO:0016787">
    <property type="term" value="F:hydrolase activity"/>
    <property type="evidence" value="ECO:0007669"/>
    <property type="project" value="UniProtKB-KW"/>
</dbReference>
<dbReference type="Proteomes" id="UP000187485">
    <property type="component" value="Unassembled WGS sequence"/>
</dbReference>